<gene>
    <name evidence="1" type="ORF">B7P33_04755</name>
</gene>
<organism evidence="1 2">
    <name type="scientific">Sediminicola luteus</name>
    <dbReference type="NCBI Taxonomy" id="319238"/>
    <lineage>
        <taxon>Bacteria</taxon>
        <taxon>Pseudomonadati</taxon>
        <taxon>Bacteroidota</taxon>
        <taxon>Flavobacteriia</taxon>
        <taxon>Flavobacteriales</taxon>
        <taxon>Flavobacteriaceae</taxon>
        <taxon>Sediminicola</taxon>
    </lineage>
</organism>
<evidence type="ECO:0000313" key="2">
    <source>
        <dbReference type="Proteomes" id="UP000219559"/>
    </source>
</evidence>
<dbReference type="AlphaFoldDB" id="A0A2A4GCC6"/>
<dbReference type="OrthoDB" id="1245542at2"/>
<name>A0A2A4GCC6_9FLAO</name>
<protein>
    <submittedName>
        <fullName evidence="1">Uncharacterized protein</fullName>
    </submittedName>
</protein>
<evidence type="ECO:0000313" key="1">
    <source>
        <dbReference type="EMBL" id="PCE66609.1"/>
    </source>
</evidence>
<accession>A0A2A4GCC6</accession>
<keyword evidence="2" id="KW-1185">Reference proteome</keyword>
<proteinExistence type="predicted"/>
<dbReference type="RefSeq" id="WP_097442130.1">
    <property type="nucleotide sequence ID" value="NZ_NBWU01000001.1"/>
</dbReference>
<dbReference type="Proteomes" id="UP000219559">
    <property type="component" value="Unassembled WGS sequence"/>
</dbReference>
<dbReference type="EMBL" id="NBWU01000001">
    <property type="protein sequence ID" value="PCE66609.1"/>
    <property type="molecule type" value="Genomic_DNA"/>
</dbReference>
<comment type="caution">
    <text evidence="1">The sequence shown here is derived from an EMBL/GenBank/DDBJ whole genome shotgun (WGS) entry which is preliminary data.</text>
</comment>
<sequence length="203" mass="23821">MEAKSTFYDDLHKERALAKFLDSQYRKYLRLYHFKRIRSTKKQKAGIDLELIHKTSGKSYAVDEKAQLDYLNESLPTFAFELQYQLYGKTKPGWLFDPLKTTEFYALVTSIYSDEDDVFTACNLYFVNREKLIGSLKTHNIGPHTLGSFLHDIEQQPGLHTWPGLCRKTEGYFYVTHHKAERPINIILRLDYLVAKKVAKRLF</sequence>
<reference evidence="1 2" key="1">
    <citation type="submission" date="2017-04" db="EMBL/GenBank/DDBJ databases">
        <title>A new member of the family Flavobacteriaceae isolated from ascidians.</title>
        <authorList>
            <person name="Chen L."/>
        </authorList>
    </citation>
    <scope>NUCLEOTIDE SEQUENCE [LARGE SCALE GENOMIC DNA]</scope>
    <source>
        <strain evidence="1 2">HQA918</strain>
    </source>
</reference>